<comment type="subcellular location">
    <subcellularLocation>
        <location evidence="2">Cell inner membrane</location>
        <topology evidence="2">Multi-pass membrane protein</topology>
    </subcellularLocation>
</comment>
<keyword evidence="7" id="KW-0997">Cell inner membrane</keyword>
<evidence type="ECO:0000256" key="1">
    <source>
        <dbReference type="ARBA" id="ARBA00002265"/>
    </source>
</evidence>
<evidence type="ECO:0000256" key="2">
    <source>
        <dbReference type="ARBA" id="ARBA00004429"/>
    </source>
</evidence>
<dbReference type="EMBL" id="LNYA01000003">
    <property type="protein sequence ID" value="KTC99514.1"/>
    <property type="molecule type" value="Genomic_DNA"/>
</dbReference>
<keyword evidence="10 12" id="KW-0472">Membrane</keyword>
<feature type="transmembrane region" description="Helical" evidence="12">
    <location>
        <begin position="118"/>
        <end position="140"/>
    </location>
</feature>
<feature type="transmembrane region" description="Helical" evidence="12">
    <location>
        <begin position="71"/>
        <end position="91"/>
    </location>
</feature>
<feature type="transmembrane region" description="Helical" evidence="12">
    <location>
        <begin position="26"/>
        <end position="50"/>
    </location>
</feature>
<evidence type="ECO:0000256" key="8">
    <source>
        <dbReference type="ARBA" id="ARBA00022692"/>
    </source>
</evidence>
<accession>A0A0W0TVW5</accession>
<dbReference type="PATRIC" id="fig|448.7.peg.431"/>
<evidence type="ECO:0000256" key="6">
    <source>
        <dbReference type="ARBA" id="ARBA00022475"/>
    </source>
</evidence>
<keyword evidence="5" id="KW-0813">Transport</keyword>
<comment type="subunit">
    <text evidence="11">Component of the lipopolysaccharide transport and assembly complex. The LptBFG transporter is composed of two ATP-binding proteins (LptB) and two transmembrane proteins (LptF and LptG).</text>
</comment>
<gene>
    <name evidence="13" type="ORF">Lery_0415</name>
</gene>
<protein>
    <recommendedName>
        <fullName evidence="4">Lipopolysaccharide export system permease protein LptF</fullName>
    </recommendedName>
</protein>
<comment type="caution">
    <text evidence="13">The sequence shown here is derived from an EMBL/GenBank/DDBJ whole genome shotgun (WGS) entry which is preliminary data.</text>
</comment>
<evidence type="ECO:0000256" key="7">
    <source>
        <dbReference type="ARBA" id="ARBA00022519"/>
    </source>
</evidence>
<dbReference type="Pfam" id="PF03739">
    <property type="entry name" value="LptF_LptG"/>
    <property type="match status" value="1"/>
</dbReference>
<organism evidence="13 14">
    <name type="scientific">Legionella erythra</name>
    <dbReference type="NCBI Taxonomy" id="448"/>
    <lineage>
        <taxon>Bacteria</taxon>
        <taxon>Pseudomonadati</taxon>
        <taxon>Pseudomonadota</taxon>
        <taxon>Gammaproteobacteria</taxon>
        <taxon>Legionellales</taxon>
        <taxon>Legionellaceae</taxon>
        <taxon>Legionella</taxon>
    </lineage>
</organism>
<keyword evidence="9 12" id="KW-1133">Transmembrane helix</keyword>
<feature type="transmembrane region" description="Helical" evidence="12">
    <location>
        <begin position="348"/>
        <end position="368"/>
    </location>
</feature>
<evidence type="ECO:0000256" key="10">
    <source>
        <dbReference type="ARBA" id="ARBA00023136"/>
    </source>
</evidence>
<reference evidence="13 14" key="1">
    <citation type="submission" date="2015-11" db="EMBL/GenBank/DDBJ databases">
        <title>Genomic analysis of 38 Legionella species identifies large and diverse effector repertoires.</title>
        <authorList>
            <person name="Burstein D."/>
            <person name="Amaro F."/>
            <person name="Zusman T."/>
            <person name="Lifshitz Z."/>
            <person name="Cohen O."/>
            <person name="Gilbert J.A."/>
            <person name="Pupko T."/>
            <person name="Shuman H.A."/>
            <person name="Segal G."/>
        </authorList>
    </citation>
    <scope>NUCLEOTIDE SEQUENCE [LARGE SCALE GENOMIC DNA]</scope>
    <source>
        <strain evidence="13 14">SE-32A-C8</strain>
    </source>
</reference>
<dbReference type="GO" id="GO:0043190">
    <property type="term" value="C:ATP-binding cassette (ABC) transporter complex"/>
    <property type="evidence" value="ECO:0007669"/>
    <property type="project" value="InterPro"/>
</dbReference>
<evidence type="ECO:0000256" key="11">
    <source>
        <dbReference type="ARBA" id="ARBA00026081"/>
    </source>
</evidence>
<keyword evidence="8 12" id="KW-0812">Transmembrane</keyword>
<sequence length="374" mass="42544">MCEYANPNPFAERQTVLIFRYLAKEVFVTLASLTTILMLIFMSNQFVRYLNRAANGQIPGMIIMKLMMLELPNLMGLLLPLGFFVALLIAYGRMYAESEMTVLQACGYGPNRLLKHSFYMAFGVALLVAFIMIWVSPVIAKERSSLLRATGVKTLVQTILPGRFRAISNGRQVFYVESMNREHTKARNIFLAKQVIKDKQPRWDILWAEQAFAETDEETLEDYIVLAHGTEYEGAPGQANYQVAEFKQYKARLPHPTIEIKDDLRTAKTSALLPFFNPDNRKAAELQWRLSVPLMVLTLTLVAVPLSRVNPRSGKYAKLLPAILLYIVYANFMFVARDWVAAGKVPQWIGMWWLHGVVLLIGLILVGYNRVKLS</sequence>
<evidence type="ECO:0000256" key="3">
    <source>
        <dbReference type="ARBA" id="ARBA00007725"/>
    </source>
</evidence>
<dbReference type="GO" id="GO:0055085">
    <property type="term" value="P:transmembrane transport"/>
    <property type="evidence" value="ECO:0007669"/>
    <property type="project" value="InterPro"/>
</dbReference>
<dbReference type="NCBIfam" id="TIGR04407">
    <property type="entry name" value="LptF_YjgP"/>
    <property type="match status" value="1"/>
</dbReference>
<evidence type="ECO:0000313" key="13">
    <source>
        <dbReference type="EMBL" id="KTC99514.1"/>
    </source>
</evidence>
<name>A0A0W0TVW5_LEGER</name>
<keyword evidence="6" id="KW-1003">Cell membrane</keyword>
<evidence type="ECO:0000256" key="5">
    <source>
        <dbReference type="ARBA" id="ARBA00022448"/>
    </source>
</evidence>
<dbReference type="GO" id="GO:0015920">
    <property type="term" value="P:lipopolysaccharide transport"/>
    <property type="evidence" value="ECO:0007669"/>
    <property type="project" value="TreeGrafter"/>
</dbReference>
<evidence type="ECO:0000256" key="4">
    <source>
        <dbReference type="ARBA" id="ARBA00014213"/>
    </source>
</evidence>
<feature type="transmembrane region" description="Helical" evidence="12">
    <location>
        <begin position="319"/>
        <end position="336"/>
    </location>
</feature>
<dbReference type="STRING" id="448.Lery_0415"/>
<dbReference type="InterPro" id="IPR005495">
    <property type="entry name" value="LptG/LptF_permease"/>
</dbReference>
<dbReference type="PANTHER" id="PTHR33529">
    <property type="entry name" value="SLR0882 PROTEIN-RELATED"/>
    <property type="match status" value="1"/>
</dbReference>
<dbReference type="Proteomes" id="UP000054773">
    <property type="component" value="Unassembled WGS sequence"/>
</dbReference>
<dbReference type="PANTHER" id="PTHR33529:SF7">
    <property type="entry name" value="LIPOPOLYSACCHARIDE EXPORT SYSTEM PERMEASE PROTEIN LPTF"/>
    <property type="match status" value="1"/>
</dbReference>
<comment type="similarity">
    <text evidence="3">Belongs to the LptF/LptG family.</text>
</comment>
<evidence type="ECO:0000313" key="14">
    <source>
        <dbReference type="Proteomes" id="UP000054773"/>
    </source>
</evidence>
<dbReference type="AlphaFoldDB" id="A0A0W0TVW5"/>
<dbReference type="InterPro" id="IPR030922">
    <property type="entry name" value="LptF"/>
</dbReference>
<proteinExistence type="inferred from homology"/>
<evidence type="ECO:0000256" key="9">
    <source>
        <dbReference type="ARBA" id="ARBA00022989"/>
    </source>
</evidence>
<comment type="function">
    <text evidence="1">Part of the ABC transporter complex LptBFG involved in the translocation of lipopolysaccharide (LPS) from the inner membrane to the outer membrane.</text>
</comment>
<keyword evidence="14" id="KW-1185">Reference proteome</keyword>
<evidence type="ECO:0000256" key="12">
    <source>
        <dbReference type="SAM" id="Phobius"/>
    </source>
</evidence>